<dbReference type="EMBL" id="CAJOBC010008915">
    <property type="protein sequence ID" value="CAF3974344.1"/>
    <property type="molecule type" value="Genomic_DNA"/>
</dbReference>
<keyword evidence="6" id="KW-1185">Reference proteome</keyword>
<accession>A0A814WU49</accession>
<dbReference type="Proteomes" id="UP000677228">
    <property type="component" value="Unassembled WGS sequence"/>
</dbReference>
<dbReference type="EMBL" id="CAJOBA010037348">
    <property type="protein sequence ID" value="CAF4040651.1"/>
    <property type="molecule type" value="Genomic_DNA"/>
</dbReference>
<evidence type="ECO:0000256" key="1">
    <source>
        <dbReference type="SAM" id="MobiDB-lite"/>
    </source>
</evidence>
<evidence type="ECO:0000313" key="3">
    <source>
        <dbReference type="EMBL" id="CAF1232545.1"/>
    </source>
</evidence>
<evidence type="ECO:0000313" key="5">
    <source>
        <dbReference type="EMBL" id="CAF4040651.1"/>
    </source>
</evidence>
<organism evidence="2 6">
    <name type="scientific">Didymodactylos carnosus</name>
    <dbReference type="NCBI Taxonomy" id="1234261"/>
    <lineage>
        <taxon>Eukaryota</taxon>
        <taxon>Metazoa</taxon>
        <taxon>Spiralia</taxon>
        <taxon>Gnathifera</taxon>
        <taxon>Rotifera</taxon>
        <taxon>Eurotatoria</taxon>
        <taxon>Bdelloidea</taxon>
        <taxon>Philodinida</taxon>
        <taxon>Philodinidae</taxon>
        <taxon>Didymodactylos</taxon>
    </lineage>
</organism>
<dbReference type="EMBL" id="CAJNOK010015801">
    <property type="protein sequence ID" value="CAF1232545.1"/>
    <property type="molecule type" value="Genomic_DNA"/>
</dbReference>
<dbReference type="EMBL" id="CAJNOQ010008914">
    <property type="protein sequence ID" value="CAF1210301.1"/>
    <property type="molecule type" value="Genomic_DNA"/>
</dbReference>
<evidence type="ECO:0000313" key="4">
    <source>
        <dbReference type="EMBL" id="CAF3974344.1"/>
    </source>
</evidence>
<reference evidence="2" key="1">
    <citation type="submission" date="2021-02" db="EMBL/GenBank/DDBJ databases">
        <authorList>
            <person name="Nowell W R."/>
        </authorList>
    </citation>
    <scope>NUCLEOTIDE SEQUENCE</scope>
</reference>
<feature type="region of interest" description="Disordered" evidence="1">
    <location>
        <begin position="29"/>
        <end position="54"/>
    </location>
</feature>
<dbReference type="Proteomes" id="UP000663829">
    <property type="component" value="Unassembled WGS sequence"/>
</dbReference>
<feature type="compositionally biased region" description="Basic residues" evidence="1">
    <location>
        <begin position="42"/>
        <end position="54"/>
    </location>
</feature>
<evidence type="ECO:0000313" key="6">
    <source>
        <dbReference type="Proteomes" id="UP000663829"/>
    </source>
</evidence>
<dbReference type="Proteomes" id="UP000681722">
    <property type="component" value="Unassembled WGS sequence"/>
</dbReference>
<dbReference type="Proteomes" id="UP000682733">
    <property type="component" value="Unassembled WGS sequence"/>
</dbReference>
<dbReference type="AlphaFoldDB" id="A0A814WU49"/>
<evidence type="ECO:0000313" key="2">
    <source>
        <dbReference type="EMBL" id="CAF1210301.1"/>
    </source>
</evidence>
<proteinExistence type="predicted"/>
<protein>
    <submittedName>
        <fullName evidence="2">Uncharacterized protein</fullName>
    </submittedName>
</protein>
<sequence>MNDMRMSQSTLKKRYPQYFHRTCMASQPVFRSNSKDSNDPHHHSHHFQQHLKKSSSKFHRFLNTFRRSSSANVYRLDKNRRIKH</sequence>
<gene>
    <name evidence="2" type="ORF">GPM918_LOCUS24177</name>
    <name evidence="3" type="ORF">OVA965_LOCUS25448</name>
    <name evidence="4" type="ORF">SRO942_LOCUS24176</name>
    <name evidence="5" type="ORF">TMI583_LOCUS26176</name>
</gene>
<comment type="caution">
    <text evidence="2">The sequence shown here is derived from an EMBL/GenBank/DDBJ whole genome shotgun (WGS) entry which is preliminary data.</text>
</comment>
<name>A0A814WU49_9BILA</name>